<feature type="compositionally biased region" description="Basic and acidic residues" evidence="4">
    <location>
        <begin position="1236"/>
        <end position="1250"/>
    </location>
</feature>
<reference evidence="6 7" key="1">
    <citation type="submission" date="2025-05" db="UniProtKB">
        <authorList>
            <consortium name="RefSeq"/>
        </authorList>
    </citation>
    <scope>IDENTIFICATION</scope>
    <source>
        <tissue evidence="6 7">Muscle</tissue>
    </source>
</reference>
<feature type="compositionally biased region" description="Basic and acidic residues" evidence="4">
    <location>
        <begin position="2503"/>
        <end position="2516"/>
    </location>
</feature>
<feature type="region of interest" description="Disordered" evidence="4">
    <location>
        <begin position="1236"/>
        <end position="1288"/>
    </location>
</feature>
<feature type="compositionally biased region" description="Polar residues" evidence="4">
    <location>
        <begin position="1596"/>
        <end position="1612"/>
    </location>
</feature>
<name>A0ABM1SQV4_LIMPO</name>
<proteinExistence type="inferred from homology"/>
<evidence type="ECO:0000313" key="9">
    <source>
        <dbReference type="RefSeq" id="XP_022246012.1"/>
    </source>
</evidence>
<feature type="region of interest" description="Disordered" evidence="4">
    <location>
        <begin position="2457"/>
        <end position="2601"/>
    </location>
</feature>
<feature type="region of interest" description="Disordered" evidence="4">
    <location>
        <begin position="842"/>
        <end position="889"/>
    </location>
</feature>
<accession>A0ABM1SQV4</accession>
<feature type="region of interest" description="Disordered" evidence="4">
    <location>
        <begin position="1593"/>
        <end position="1613"/>
    </location>
</feature>
<dbReference type="InterPro" id="IPR026818">
    <property type="entry name" value="Apc_fam"/>
</dbReference>
<dbReference type="RefSeq" id="XP_022246009.1">
    <property type="nucleotide sequence ID" value="XM_022390301.1"/>
</dbReference>
<dbReference type="RefSeq" id="XP_022246012.1">
    <property type="nucleotide sequence ID" value="XM_022390304.1"/>
</dbReference>
<dbReference type="InterPro" id="IPR016024">
    <property type="entry name" value="ARM-type_fold"/>
</dbReference>
<dbReference type="PANTHER" id="PTHR12607:SF12">
    <property type="entry name" value="APC-LIKE, ISOFORM A-RELATED"/>
    <property type="match status" value="1"/>
</dbReference>
<dbReference type="PANTHER" id="PTHR12607">
    <property type="entry name" value="ADENOMATOUS POLYPOSIS COLI PROTEIN FAMILY"/>
    <property type="match status" value="1"/>
</dbReference>
<feature type="region of interest" description="Disordered" evidence="4">
    <location>
        <begin position="787"/>
        <end position="808"/>
    </location>
</feature>
<feature type="region of interest" description="Disordered" evidence="4">
    <location>
        <begin position="2302"/>
        <end position="2436"/>
    </location>
</feature>
<feature type="compositionally biased region" description="Basic residues" evidence="4">
    <location>
        <begin position="1494"/>
        <end position="1506"/>
    </location>
</feature>
<feature type="compositionally biased region" description="Polar residues" evidence="4">
    <location>
        <begin position="870"/>
        <end position="883"/>
    </location>
</feature>
<feature type="compositionally biased region" description="Polar residues" evidence="4">
    <location>
        <begin position="1512"/>
        <end position="1521"/>
    </location>
</feature>
<feature type="compositionally biased region" description="Basic and acidic residues" evidence="4">
    <location>
        <begin position="2306"/>
        <end position="2331"/>
    </location>
</feature>
<feature type="compositionally biased region" description="Basic and acidic residues" evidence="4">
    <location>
        <begin position="842"/>
        <end position="867"/>
    </location>
</feature>
<feature type="compositionally biased region" description="Polar residues" evidence="4">
    <location>
        <begin position="2412"/>
        <end position="2433"/>
    </location>
</feature>
<feature type="region of interest" description="Disordered" evidence="4">
    <location>
        <begin position="2063"/>
        <end position="2095"/>
    </location>
</feature>
<gene>
    <name evidence="6 7 8 9" type="primary">LOC106462899</name>
</gene>
<dbReference type="Pfam" id="PF00514">
    <property type="entry name" value="Arm"/>
    <property type="match status" value="1"/>
</dbReference>
<dbReference type="PROSITE" id="PS50176">
    <property type="entry name" value="ARM_REPEAT"/>
    <property type="match status" value="1"/>
</dbReference>
<dbReference type="InterPro" id="IPR041257">
    <property type="entry name" value="APC_rep"/>
</dbReference>
<evidence type="ECO:0000256" key="4">
    <source>
        <dbReference type="SAM" id="MobiDB-lite"/>
    </source>
</evidence>
<feature type="compositionally biased region" description="Polar residues" evidence="4">
    <location>
        <begin position="2588"/>
        <end position="2601"/>
    </location>
</feature>
<organism evidence="5 7">
    <name type="scientific">Limulus polyphemus</name>
    <name type="common">Atlantic horseshoe crab</name>
    <dbReference type="NCBI Taxonomy" id="6850"/>
    <lineage>
        <taxon>Eukaryota</taxon>
        <taxon>Metazoa</taxon>
        <taxon>Ecdysozoa</taxon>
        <taxon>Arthropoda</taxon>
        <taxon>Chelicerata</taxon>
        <taxon>Merostomata</taxon>
        <taxon>Xiphosura</taxon>
        <taxon>Limulidae</taxon>
        <taxon>Limulus</taxon>
    </lineage>
</organism>
<feature type="region of interest" description="Disordered" evidence="4">
    <location>
        <begin position="702"/>
        <end position="721"/>
    </location>
</feature>
<evidence type="ECO:0000313" key="5">
    <source>
        <dbReference type="Proteomes" id="UP000694941"/>
    </source>
</evidence>
<evidence type="ECO:0000313" key="8">
    <source>
        <dbReference type="RefSeq" id="XP_022246011.1"/>
    </source>
</evidence>
<protein>
    <submittedName>
        <fullName evidence="6 7">Adenomatous polyposis coli homolog isoform X1</fullName>
    </submittedName>
</protein>
<dbReference type="SUPFAM" id="SSF48371">
    <property type="entry name" value="ARM repeat"/>
    <property type="match status" value="1"/>
</dbReference>
<keyword evidence="5" id="KW-1185">Reference proteome</keyword>
<evidence type="ECO:0000256" key="3">
    <source>
        <dbReference type="PROSITE-ProRule" id="PRU00259"/>
    </source>
</evidence>
<dbReference type="InterPro" id="IPR000225">
    <property type="entry name" value="Armadillo"/>
</dbReference>
<dbReference type="SMART" id="SM00185">
    <property type="entry name" value="ARM"/>
    <property type="match status" value="6"/>
</dbReference>
<evidence type="ECO:0000313" key="7">
    <source>
        <dbReference type="RefSeq" id="XP_022246010.1"/>
    </source>
</evidence>
<feature type="repeat" description="ARM" evidence="3">
    <location>
        <begin position="531"/>
        <end position="573"/>
    </location>
</feature>
<dbReference type="InterPro" id="IPR011989">
    <property type="entry name" value="ARM-like"/>
</dbReference>
<evidence type="ECO:0000256" key="1">
    <source>
        <dbReference type="ARBA" id="ARBA00009051"/>
    </source>
</evidence>
<comment type="similarity">
    <text evidence="1">Belongs to the adenomatous polyposis coli (APC) family.</text>
</comment>
<keyword evidence="2" id="KW-0879">Wnt signaling pathway</keyword>
<dbReference type="RefSeq" id="XP_022246010.1">
    <property type="nucleotide sequence ID" value="XM_022390302.1"/>
</dbReference>
<dbReference type="Proteomes" id="UP000694941">
    <property type="component" value="Unplaced"/>
</dbReference>
<sequence>MLFQEAVNLTVWSSQGFPINKMVRRREVEADNIHQAGPSLSQTTVIIQVPEDCNDNTFVTNNEQPCTTPAQGQQYEDNRSIKRRFTSKYHTERNNSVEGTVVDLNESGSMSLEDSSNNSSSIYQGDWPIDRVMWNSGPSNVGESSSLGPDLNRETSSIMSFSSTASNTPLTARYLPPQQQEAKVEMVHSLVSMMGAHNKEDVSRKLLLMSSSKENCIVMRQTGCLPLLVQLLHGSEKNTSSDEQDTNIIRQRIHKTRKQATQVLHNIVHSHPDDKRGRREARVLRLLEQIREYCDNLRDVEVNVVNHSTSEASKQHPGPAIAALMKLSFDEEHRYAMCQLGGLHAIAELIQVDHEVHGNTSDPYCVTLRRYAGMALTNLTFGDGTNKALLCSKTAFIHALVAQLHSPSEDLRQVTASVLRNLSWRADAISKQTLREAGSVGTLVKAAIEANKESTLKSILSALWNLSAHSSSNKAEICSVDGALAFLVSTLTYKSPSKILAIIENGGGILRNISSHIAVREDYRIILRKHDAIQILLQHLKSPSLTVVSNACGTLWNLSARCAEDQRTLWEMGAVGMLRNLIHSKHKMISMGSSAALKNLLSLKSSGISLNSSTCSECSQFKSKTDKMPSLHVRKMKALESEIDQSLSETYDNLDSPKTSPTCPSQFVGKFLLNSSKQNASGTKHFIPVPLQMYNSVAGQLSTSSRPLPCSKSHDSLGSSQSEFIQRMDNTKMFSSSRKDGSYPGFSGKSSEVEWSEENLSRTDYNNMKHPLESEGQSFNLRSDIVTSSGVQEETPVSPLESGPRYDGRRTCWEDHLALAENDSGTSLSSSLLPKFTKLVKKRESRDTENDSSCDHVIDSSLKHSDESMDTPTTPPQLNQSKNPTKHKEQQVLGPYLVCLDSDTEIAVFKPVRKLQDFSELNLDYTDQSTGFIRKDGEILEETEEYEEVLPVSPKSGMFRDRCKQSSITDYSLKSYCTEGTSLNFSTASSVAGFQDFFDTEPIVNPVSEAGIEIVNHQLVDQELKKTEKKNNNEEKPCVCQNEKKEAIPIVFSRSSSLGSISTLNQHSIQNDHSPFVSDVRHTASKVVSKFPSQTMPSTHPASPKAAPFNLLEAFCIPCPETTSFPTRTSSSVCSNPNICQEDHEEKEQITTKKEDKNLVVERTPAELSRATCLSSLTSENSHPVSMREPTEKQILEMTKVSCETADSVFRNFITNQQHIRDQIFTYQDVYSAAEKKEKSDYTDKREDNLGSRNSSGTPNNDSSNYRNNTRLHSHINSLGSSSTHQKLSNIPIKSNNTRLGHHVTNIPKPLVPFGAAQSLATSGDKTTNLHSTQQRFSEDCFKVYKTENISLNLSDPTFLADLGGVSAFDKKSKHLLSPSNCDNQSDSSAFCDDNDMVLFQCIQSLMPNLQPPLSSEAISSVVVESSPVTVKSKLPHILVKTLKSSYTTTSQALNPEVVHQTPRYVPPKSVKPKHSHCCLNSRVHSDIKEEKHHYPRRPHASKRSAVKPTKNLVSSSRPSIKSSFQDSLQARVVEGTPVTFTRNDFLSSRSTEEHERHRLKSYSAHQNDKYGLFGCTTRPDDSMSRFSYKPVIPDNLNQKNSTSKDIPTSGNLKPMLVSKERQGTISQSLTKEVCPLLFKKNSSTEEVHQEKTSYFHNKETPTCFSRNGSMNSLNVEETFCSEQSFLHTCLASGIPKDKSVFTGYNSSSVVKSHDHKPLKECGEGKLKNSEQNIKEIQFSKDVYEDSKIDGNGKDNEPAQQKEQIRTPLTISSRVSEERVKQENVVFHEQEKLNVSNMECSLTKIEDLTALQCEALKIVEKVEGEVQDDLTQSTISCMSDIDNAKPPSIFIDLGSLSMMSSGISDIVSYSSKNEDLMREDSTVTNRRSKMQKDKDMQENVWQTLCTSSDTNKVSAHESDQNKTSLLTDSIDSLSMKGSTISEILENVNPPSFMDDISLVGSCESLNSISSDVLENRSQFTNEVQCTKDNDILDRLNAAASVVQMYSRELNTIMTGSMKSSYNSEIIDQVKPPSFYQDIVEVTAEDVTDFGSDSVVSDTELIDDLPRDDVDTPLPSTETLKAPRLHSLQDEQDGSTENLTYVLDECESTSDNKGTLMEDSLMQNIKSDLSISKVEAEALKINATLVLCTLNKMQEDQAVNDEAESQDNMLEDETISLVSNDSEEGQVEELGANEEGTFSKKPIIIKPLNKEIIRQMRARKETTSRQSFSKVGKSMLPIRSPRAVHGGGSNKNDANCSLIARATRSLSPFVRPTRTLALSTNQKGGFQNNLESSSLPLKTNLQQTLSKSEKPKSLLSGDSHEIKNTSLKDKKNISKTSGENEQDIEISKPKPLVKQGTFTKDKPTQDAPQISPMKTATVQQFTSTESEASDNTRRFQCKSKSSQEISKTKDEGNSNYSCPGNQIQSSDPSRTRSLVKSIKRPVSLKSFVSRSSSASSRYSHSIVGTYSTSNGSLSSSSSSGTLSLHTDNPRKRREVTSKIASLWKRPDAGTKAAEKKKNLFGSRNNSSSLSVPKFTRSPSFPNRAQSSDSVLPTALSLSRSSTYEKLSSENQHTLHSSVPTSTDSRKNQNEGSSLRSINIRNKTLTKKKPSGINSATVVIDEPAIASVISRESFLDRHSGQQVAKIPFSEGAEEQTESIEEKAAVCPFSRSPNTAHYTQSPEVYLPSTFVGRKVSDSDQQHGRFSSFNSSRAVPVSAVVPPFNYIPSSVHLAQQRPENM</sequence>
<evidence type="ECO:0000313" key="6">
    <source>
        <dbReference type="RefSeq" id="XP_022246009.1"/>
    </source>
</evidence>
<feature type="compositionally biased region" description="Polar residues" evidence="4">
    <location>
        <begin position="2365"/>
        <end position="2385"/>
    </location>
</feature>
<feature type="region of interest" description="Disordered" evidence="4">
    <location>
        <begin position="1490"/>
        <end position="1521"/>
    </location>
</feature>
<dbReference type="GeneID" id="106462899"/>
<dbReference type="RefSeq" id="XP_022246011.1">
    <property type="nucleotide sequence ID" value="XM_022390303.1"/>
</dbReference>
<dbReference type="Pfam" id="PF18797">
    <property type="entry name" value="APC_rep"/>
    <property type="match status" value="1"/>
</dbReference>
<feature type="region of interest" description="Disordered" evidence="4">
    <location>
        <begin position="734"/>
        <end position="758"/>
    </location>
</feature>
<feature type="compositionally biased region" description="Polar residues" evidence="4">
    <location>
        <begin position="2520"/>
        <end position="2581"/>
    </location>
</feature>
<evidence type="ECO:0000256" key="2">
    <source>
        <dbReference type="ARBA" id="ARBA00022687"/>
    </source>
</evidence>
<feature type="compositionally biased region" description="Low complexity" evidence="4">
    <location>
        <begin position="2457"/>
        <end position="2483"/>
    </location>
</feature>
<dbReference type="Gene3D" id="1.25.10.10">
    <property type="entry name" value="Leucine-rich Repeat Variant"/>
    <property type="match status" value="1"/>
</dbReference>
<feature type="compositionally biased region" description="Polar residues" evidence="4">
    <location>
        <begin position="1251"/>
        <end position="1288"/>
    </location>
</feature>